<dbReference type="AlphaFoldDB" id="A0A2M8P1V8"/>
<evidence type="ECO:0000313" key="4">
    <source>
        <dbReference type="Proteomes" id="UP000228921"/>
    </source>
</evidence>
<comment type="caution">
    <text evidence="3">The sequence shown here is derived from an EMBL/GenBank/DDBJ whole genome shotgun (WGS) entry which is preliminary data.</text>
</comment>
<dbReference type="EMBL" id="PGTK01000003">
    <property type="protein sequence ID" value="PJF31533.1"/>
    <property type="molecule type" value="Genomic_DNA"/>
</dbReference>
<sequence length="423" mass="46699">MARRRNAIHSLIILAFIGGLATGRTFFFNLGYLLLILLIVSWLWARLNLSGVRIARNTRTRRTQVGKTLDEYLSLQSRSFLPKLWLEVRDHSTLPDHRVSVVVPPLAPYGAFRWSVHTPCLLRGTFQLGGLTLVSGDPFGFFQLTRHIPATTSVLVYPAIVPLEDFAPEGGVLSGGEAQRQRAYFVTTNAAGIRDYAPGDSFNRIHWRSTARRDRLIVKEFELDPLSELWILLDLNAAAHVARPFDTGGVAYGEVYLPPSSAEYAIAVAASISAHFLIKERSLGFIAHTPQRNVLQPDRGGRQLTRILESLALAKVESDLPFAQLIALESHQLTRGAIAMLISSDMSDAWLAEAQLLVRRGVRVVAVLIDPHSFGVATPVRSAQETRACLEIGGVTTYLVRYGDNLSAALSRAGLHLPSRPVW</sequence>
<dbReference type="PANTHER" id="PTHR34351">
    <property type="entry name" value="SLR1927 PROTEIN-RELATED"/>
    <property type="match status" value="1"/>
</dbReference>
<reference evidence="3 4" key="1">
    <citation type="submission" date="2017-11" db="EMBL/GenBank/DDBJ databases">
        <title>Evolution of Phototrophy in the Chloroflexi Phylum Driven by Horizontal Gene Transfer.</title>
        <authorList>
            <person name="Ward L.M."/>
            <person name="Hemp J."/>
            <person name="Shih P.M."/>
            <person name="Mcglynn S.E."/>
            <person name="Fischer W."/>
        </authorList>
    </citation>
    <scope>NUCLEOTIDE SEQUENCE [LARGE SCALE GENOMIC DNA]</scope>
    <source>
        <strain evidence="3">CP2_2F</strain>
    </source>
</reference>
<evidence type="ECO:0000256" key="1">
    <source>
        <dbReference type="SAM" id="Phobius"/>
    </source>
</evidence>
<dbReference type="Pfam" id="PF01882">
    <property type="entry name" value="DUF58"/>
    <property type="match status" value="1"/>
</dbReference>
<keyword evidence="1" id="KW-1133">Transmembrane helix</keyword>
<name>A0A2M8P1V8_9CHLR</name>
<gene>
    <name evidence="3" type="ORF">CUN51_04175</name>
</gene>
<proteinExistence type="predicted"/>
<keyword evidence="1" id="KW-0812">Transmembrane</keyword>
<dbReference type="Proteomes" id="UP000228921">
    <property type="component" value="Unassembled WGS sequence"/>
</dbReference>
<evidence type="ECO:0000313" key="3">
    <source>
        <dbReference type="EMBL" id="PJF31533.1"/>
    </source>
</evidence>
<feature type="domain" description="DUF58" evidence="2">
    <location>
        <begin position="193"/>
        <end position="369"/>
    </location>
</feature>
<accession>A0A2M8P1V8</accession>
<protein>
    <submittedName>
        <fullName evidence="3">DUF58 domain-containing protein</fullName>
    </submittedName>
</protein>
<dbReference type="PANTHER" id="PTHR34351:SF2">
    <property type="entry name" value="DUF58 DOMAIN-CONTAINING PROTEIN"/>
    <property type="match status" value="1"/>
</dbReference>
<organism evidence="3 4">
    <name type="scientific">Candidatus Thermofonsia Clade 1 bacterium</name>
    <dbReference type="NCBI Taxonomy" id="2364210"/>
    <lineage>
        <taxon>Bacteria</taxon>
        <taxon>Bacillati</taxon>
        <taxon>Chloroflexota</taxon>
        <taxon>Candidatus Thermofontia</taxon>
        <taxon>Candidatus Thermofonsia Clade 1</taxon>
    </lineage>
</organism>
<evidence type="ECO:0000259" key="2">
    <source>
        <dbReference type="Pfam" id="PF01882"/>
    </source>
</evidence>
<dbReference type="InterPro" id="IPR002881">
    <property type="entry name" value="DUF58"/>
</dbReference>
<feature type="transmembrane region" description="Helical" evidence="1">
    <location>
        <begin position="31"/>
        <end position="49"/>
    </location>
</feature>
<keyword evidence="1" id="KW-0472">Membrane</keyword>